<name>A0AAP0RRG3_LIQFO</name>
<dbReference type="PANTHER" id="PTHR31515">
    <property type="entry name" value="TRANSMEMBRANE PROTEIN-RELATED"/>
    <property type="match status" value="1"/>
</dbReference>
<gene>
    <name evidence="2" type="ORF">L1049_010923</name>
</gene>
<keyword evidence="1" id="KW-1133">Transmembrane helix</keyword>
<evidence type="ECO:0000313" key="2">
    <source>
        <dbReference type="EMBL" id="KAK9282703.1"/>
    </source>
</evidence>
<keyword evidence="1" id="KW-0812">Transmembrane</keyword>
<comment type="caution">
    <text evidence="2">The sequence shown here is derived from an EMBL/GenBank/DDBJ whole genome shotgun (WGS) entry which is preliminary data.</text>
</comment>
<dbReference type="EMBL" id="JBBPBK010000006">
    <property type="protein sequence ID" value="KAK9282703.1"/>
    <property type="molecule type" value="Genomic_DNA"/>
</dbReference>
<dbReference type="AlphaFoldDB" id="A0AAP0RRG3"/>
<evidence type="ECO:0000313" key="3">
    <source>
        <dbReference type="Proteomes" id="UP001415857"/>
    </source>
</evidence>
<dbReference type="PANTHER" id="PTHR31515:SF2">
    <property type="entry name" value="TRANSMEMBRANE PROTEIN"/>
    <property type="match status" value="1"/>
</dbReference>
<protein>
    <submittedName>
        <fullName evidence="2">Uncharacterized protein</fullName>
    </submittedName>
</protein>
<organism evidence="2 3">
    <name type="scientific">Liquidambar formosana</name>
    <name type="common">Formosan gum</name>
    <dbReference type="NCBI Taxonomy" id="63359"/>
    <lineage>
        <taxon>Eukaryota</taxon>
        <taxon>Viridiplantae</taxon>
        <taxon>Streptophyta</taxon>
        <taxon>Embryophyta</taxon>
        <taxon>Tracheophyta</taxon>
        <taxon>Spermatophyta</taxon>
        <taxon>Magnoliopsida</taxon>
        <taxon>eudicotyledons</taxon>
        <taxon>Gunneridae</taxon>
        <taxon>Pentapetalae</taxon>
        <taxon>Saxifragales</taxon>
        <taxon>Altingiaceae</taxon>
        <taxon>Liquidambar</taxon>
    </lineage>
</organism>
<evidence type="ECO:0000256" key="1">
    <source>
        <dbReference type="SAM" id="Phobius"/>
    </source>
</evidence>
<reference evidence="2 3" key="1">
    <citation type="journal article" date="2024" name="Plant J.">
        <title>Genome sequences and population genomics reveal climatic adaptation and genomic divergence between two closely related sweetgum species.</title>
        <authorList>
            <person name="Xu W.Q."/>
            <person name="Ren C.Q."/>
            <person name="Zhang X.Y."/>
            <person name="Comes H.P."/>
            <person name="Liu X.H."/>
            <person name="Li Y.G."/>
            <person name="Kettle C.J."/>
            <person name="Jalonen R."/>
            <person name="Gaisberger H."/>
            <person name="Ma Y.Z."/>
            <person name="Qiu Y.X."/>
        </authorList>
    </citation>
    <scope>NUCLEOTIDE SEQUENCE [LARGE SCALE GENOMIC DNA]</scope>
    <source>
        <strain evidence="2">Hangzhou</strain>
    </source>
</reference>
<feature type="transmembrane region" description="Helical" evidence="1">
    <location>
        <begin position="239"/>
        <end position="260"/>
    </location>
</feature>
<keyword evidence="1" id="KW-0472">Membrane</keyword>
<dbReference type="Proteomes" id="UP001415857">
    <property type="component" value="Unassembled WGS sequence"/>
</dbReference>
<keyword evidence="3" id="KW-1185">Reference proteome</keyword>
<sequence length="270" mass="30879">MIMVLLKGHMPIAGPHWKFQYFGLFTGDPLLVDKHYQAKSLSDMVVVVQSDPTSWESHLQCNGQSLLWDLRRPIKAALGAVSEHLAGLLPLHLVYSQAHETAIEDWIWSVGCNPFSITSQGWHISQFQSDTISRSYIITTLEESIQLVNSAIHHLVMERTTEQTFRLFQSQERELVNKYNYVVGLWRRISTVSGELRYADAMRLLHTLEDASQGFVDHVNATIALLHPIHCTRERKVHVVFDVTTIPAFLIVLGVLWIVLRPRRPKPKIN</sequence>
<accession>A0AAP0RRG3</accession>
<proteinExistence type="predicted"/>